<evidence type="ECO:0000313" key="3">
    <source>
        <dbReference type="Proteomes" id="UP000287033"/>
    </source>
</evidence>
<reference evidence="2 3" key="1">
    <citation type="journal article" date="2018" name="Nat. Ecol. Evol.">
        <title>Shark genomes provide insights into elasmobranch evolution and the origin of vertebrates.</title>
        <authorList>
            <person name="Hara Y"/>
            <person name="Yamaguchi K"/>
            <person name="Onimaru K"/>
            <person name="Kadota M"/>
            <person name="Koyanagi M"/>
            <person name="Keeley SD"/>
            <person name="Tatsumi K"/>
            <person name="Tanaka K"/>
            <person name="Motone F"/>
            <person name="Kageyama Y"/>
            <person name="Nozu R"/>
            <person name="Adachi N"/>
            <person name="Nishimura O"/>
            <person name="Nakagawa R"/>
            <person name="Tanegashima C"/>
            <person name="Kiyatake I"/>
            <person name="Matsumoto R"/>
            <person name="Murakumo K"/>
            <person name="Nishida K"/>
            <person name="Terakita A"/>
            <person name="Kuratani S"/>
            <person name="Sato K"/>
            <person name="Hyodo S Kuraku.S."/>
        </authorList>
    </citation>
    <scope>NUCLEOTIDE SEQUENCE [LARGE SCALE GENOMIC DNA]</scope>
</reference>
<dbReference type="AlphaFoldDB" id="A0A401SQJ3"/>
<proteinExistence type="predicted"/>
<gene>
    <name evidence="2" type="ORF">chiPu_0011123</name>
</gene>
<accession>A0A401SQJ3</accession>
<evidence type="ECO:0000313" key="2">
    <source>
        <dbReference type="EMBL" id="GCC32660.1"/>
    </source>
</evidence>
<name>A0A401SQJ3_CHIPU</name>
<feature type="region of interest" description="Disordered" evidence="1">
    <location>
        <begin position="1"/>
        <end position="67"/>
    </location>
</feature>
<keyword evidence="3" id="KW-1185">Reference proteome</keyword>
<feature type="non-terminal residue" evidence="2">
    <location>
        <position position="67"/>
    </location>
</feature>
<comment type="caution">
    <text evidence="2">The sequence shown here is derived from an EMBL/GenBank/DDBJ whole genome shotgun (WGS) entry which is preliminary data.</text>
</comment>
<sequence>MWASKKERVQKSEKWRVCLGEREQERERAHEQDTERVAHTSKAEREGRRGRARESGHERATESAGTS</sequence>
<feature type="compositionally biased region" description="Basic and acidic residues" evidence="1">
    <location>
        <begin position="1"/>
        <end position="61"/>
    </location>
</feature>
<dbReference type="Proteomes" id="UP000287033">
    <property type="component" value="Unassembled WGS sequence"/>
</dbReference>
<protein>
    <submittedName>
        <fullName evidence="2">Uncharacterized protein</fullName>
    </submittedName>
</protein>
<organism evidence="2 3">
    <name type="scientific">Chiloscyllium punctatum</name>
    <name type="common">Brownbanded bambooshark</name>
    <name type="synonym">Hemiscyllium punctatum</name>
    <dbReference type="NCBI Taxonomy" id="137246"/>
    <lineage>
        <taxon>Eukaryota</taxon>
        <taxon>Metazoa</taxon>
        <taxon>Chordata</taxon>
        <taxon>Craniata</taxon>
        <taxon>Vertebrata</taxon>
        <taxon>Chondrichthyes</taxon>
        <taxon>Elasmobranchii</taxon>
        <taxon>Galeomorphii</taxon>
        <taxon>Galeoidea</taxon>
        <taxon>Orectolobiformes</taxon>
        <taxon>Hemiscylliidae</taxon>
        <taxon>Chiloscyllium</taxon>
    </lineage>
</organism>
<dbReference type="EMBL" id="BEZZ01000452">
    <property type="protein sequence ID" value="GCC32660.1"/>
    <property type="molecule type" value="Genomic_DNA"/>
</dbReference>
<evidence type="ECO:0000256" key="1">
    <source>
        <dbReference type="SAM" id="MobiDB-lite"/>
    </source>
</evidence>